<feature type="chain" id="PRO_5015180054" evidence="1">
    <location>
        <begin position="17"/>
        <end position="122"/>
    </location>
</feature>
<accession>A0A2P7ZYB1</accession>
<keyword evidence="3" id="KW-1185">Reference proteome</keyword>
<keyword evidence="1" id="KW-0732">Signal</keyword>
<reference evidence="2 3" key="1">
    <citation type="submission" date="2017-05" db="EMBL/GenBank/DDBJ databases">
        <title>Draft genome sequence of Elsinoe australis.</title>
        <authorList>
            <person name="Cheng Q."/>
        </authorList>
    </citation>
    <scope>NUCLEOTIDE SEQUENCE [LARGE SCALE GENOMIC DNA]</scope>
    <source>
        <strain evidence="2 3">NL1</strain>
    </source>
</reference>
<dbReference type="AlphaFoldDB" id="A0A2P7ZYB1"/>
<gene>
    <name evidence="2" type="ORF">B9Z65_3414</name>
</gene>
<evidence type="ECO:0000313" key="3">
    <source>
        <dbReference type="Proteomes" id="UP000243723"/>
    </source>
</evidence>
<proteinExistence type="predicted"/>
<dbReference type="Proteomes" id="UP000243723">
    <property type="component" value="Unassembled WGS sequence"/>
</dbReference>
<sequence>MKYSIITFALAALAAAKPTPSKTRANLGYVTGTPIPNSRFQNFTAEDIWPGTGKASGLGLCDIGTQECRGLYDGKVTMKCMAKSACKEQDYPCLGFRIKGKDENVICSFPGMKEIDDDDDSC</sequence>
<evidence type="ECO:0000256" key="1">
    <source>
        <dbReference type="SAM" id="SignalP"/>
    </source>
</evidence>
<name>A0A2P7ZYB1_9PEZI</name>
<protein>
    <submittedName>
        <fullName evidence="2">Uncharacterized protein</fullName>
    </submittedName>
</protein>
<feature type="signal peptide" evidence="1">
    <location>
        <begin position="1"/>
        <end position="16"/>
    </location>
</feature>
<comment type="caution">
    <text evidence="2">The sequence shown here is derived from an EMBL/GenBank/DDBJ whole genome shotgun (WGS) entry which is preliminary data.</text>
</comment>
<organism evidence="2 3">
    <name type="scientific">Elsinoe australis</name>
    <dbReference type="NCBI Taxonomy" id="40998"/>
    <lineage>
        <taxon>Eukaryota</taxon>
        <taxon>Fungi</taxon>
        <taxon>Dikarya</taxon>
        <taxon>Ascomycota</taxon>
        <taxon>Pezizomycotina</taxon>
        <taxon>Dothideomycetes</taxon>
        <taxon>Dothideomycetidae</taxon>
        <taxon>Myriangiales</taxon>
        <taxon>Elsinoaceae</taxon>
        <taxon>Elsinoe</taxon>
    </lineage>
</organism>
<dbReference type="EMBL" id="NHZQ01000102">
    <property type="protein sequence ID" value="PSK53214.1"/>
    <property type="molecule type" value="Genomic_DNA"/>
</dbReference>
<evidence type="ECO:0000313" key="2">
    <source>
        <dbReference type="EMBL" id="PSK53214.1"/>
    </source>
</evidence>